<dbReference type="Proteomes" id="UP000286641">
    <property type="component" value="Unplaced"/>
</dbReference>
<dbReference type="GO" id="GO:0031424">
    <property type="term" value="P:keratinization"/>
    <property type="evidence" value="ECO:0007669"/>
    <property type="project" value="TreeGrafter"/>
</dbReference>
<evidence type="ECO:0000256" key="2">
    <source>
        <dbReference type="ARBA" id="ARBA00022754"/>
    </source>
</evidence>
<dbReference type="PANTHER" id="PTHR45616">
    <property type="entry name" value="GATA-TYPE DOMAIN-CONTAINING PROTEIN"/>
    <property type="match status" value="1"/>
</dbReference>
<keyword evidence="3 5" id="KW-0175">Coiled coil</keyword>
<evidence type="ECO:0000313" key="8">
    <source>
        <dbReference type="RefSeq" id="XP_025739106.1"/>
    </source>
</evidence>
<feature type="coiled-coil region" evidence="5">
    <location>
        <begin position="145"/>
        <end position="225"/>
    </location>
</feature>
<dbReference type="PRINTS" id="PR01276">
    <property type="entry name" value="TYPE2KERATIN"/>
</dbReference>
<dbReference type="AlphaFoldDB" id="A0A3Q7RF71"/>
<dbReference type="SMART" id="SM01391">
    <property type="entry name" value="Filament"/>
    <property type="match status" value="1"/>
</dbReference>
<dbReference type="SUPFAM" id="SSF64593">
    <property type="entry name" value="Intermediate filament protein, coiled coil region"/>
    <property type="match status" value="1"/>
</dbReference>
<accession>A0A3Q7RF71</accession>
<reference key="1">
    <citation type="submission" date="2019-01" db="UniProtKB">
        <authorList>
            <consortium name="RefSeq"/>
        </authorList>
    </citation>
    <scope>IDENTIFICATION</scope>
</reference>
<evidence type="ECO:0000313" key="7">
    <source>
        <dbReference type="Proteomes" id="UP000286641"/>
    </source>
</evidence>
<name>A0A3Q7RF71_CALUR</name>
<feature type="coiled-coil region" evidence="5">
    <location>
        <begin position="24"/>
        <end position="72"/>
    </location>
</feature>
<gene>
    <name evidence="8" type="primary">LOC112832595</name>
</gene>
<keyword evidence="1" id="KW-0416">Keratin</keyword>
<evidence type="ECO:0000256" key="1">
    <source>
        <dbReference type="ARBA" id="ARBA00022744"/>
    </source>
</evidence>
<evidence type="ECO:0000256" key="4">
    <source>
        <dbReference type="RuleBase" id="RU000685"/>
    </source>
</evidence>
<comment type="similarity">
    <text evidence="4">Belongs to the intermediate filament family.</text>
</comment>
<keyword evidence="2 4" id="KW-0403">Intermediate filament</keyword>
<dbReference type="FunFam" id="1.20.5.500:FF:000001">
    <property type="entry name" value="Type II keratin 23"/>
    <property type="match status" value="1"/>
</dbReference>
<dbReference type="InterPro" id="IPR039008">
    <property type="entry name" value="IF_rod_dom"/>
</dbReference>
<dbReference type="FunFam" id="1.20.5.170:FF:000004">
    <property type="entry name" value="Keratin, type II cytoskeletal 5"/>
    <property type="match status" value="1"/>
</dbReference>
<dbReference type="InterPro" id="IPR003054">
    <property type="entry name" value="Keratin_II"/>
</dbReference>
<dbReference type="InterPro" id="IPR018039">
    <property type="entry name" value="IF_conserved"/>
</dbReference>
<evidence type="ECO:0000256" key="3">
    <source>
        <dbReference type="ARBA" id="ARBA00023054"/>
    </source>
</evidence>
<dbReference type="Pfam" id="PF00038">
    <property type="entry name" value="Filament"/>
    <property type="match status" value="1"/>
</dbReference>
<proteinExistence type="inferred from homology"/>
<dbReference type="PROSITE" id="PS00226">
    <property type="entry name" value="IF_ROD_1"/>
    <property type="match status" value="1"/>
</dbReference>
<sequence>MGQALCRAMGALLDQTDKIQPPWYDNELNKLSEAENEFMVLKRDVDTSYMTKVDLEIKMESLTSEVNFLRALFETEYNQVLLESSDMSIILSMDNNWHLDLDSIITEVKAQYEGISQRNKAEAEGLYQVKLGELQTTASRYGNDLRGTKNEIAELNRVVQRLRAKIRASRSRCTNLQATIADTEQQGEWILKDAQAKLAELKKALQQAQENLAYLLCDYQELMNIKLALNVEIATYKKMLDGEECR</sequence>
<organism evidence="7 8">
    <name type="scientific">Callorhinus ursinus</name>
    <name type="common">Northern fur seal</name>
    <dbReference type="NCBI Taxonomy" id="34884"/>
    <lineage>
        <taxon>Eukaryota</taxon>
        <taxon>Metazoa</taxon>
        <taxon>Chordata</taxon>
        <taxon>Craniata</taxon>
        <taxon>Vertebrata</taxon>
        <taxon>Euteleostomi</taxon>
        <taxon>Mammalia</taxon>
        <taxon>Eutheria</taxon>
        <taxon>Laurasiatheria</taxon>
        <taxon>Carnivora</taxon>
        <taxon>Caniformia</taxon>
        <taxon>Pinnipedia</taxon>
        <taxon>Otariidae</taxon>
        <taxon>Callorhinus</taxon>
    </lineage>
</organism>
<dbReference type="RefSeq" id="XP_025739106.1">
    <property type="nucleotide sequence ID" value="XM_025883321.1"/>
</dbReference>
<dbReference type="GO" id="GO:0045095">
    <property type="term" value="C:keratin filament"/>
    <property type="evidence" value="ECO:0007669"/>
    <property type="project" value="InterPro"/>
</dbReference>
<evidence type="ECO:0000256" key="5">
    <source>
        <dbReference type="SAM" id="Coils"/>
    </source>
</evidence>
<dbReference type="Gene3D" id="1.20.5.170">
    <property type="match status" value="1"/>
</dbReference>
<dbReference type="Gene3D" id="1.20.5.500">
    <property type="entry name" value="Single helix bin"/>
    <property type="match status" value="1"/>
</dbReference>
<dbReference type="PROSITE" id="PS51842">
    <property type="entry name" value="IF_ROD_2"/>
    <property type="match status" value="1"/>
</dbReference>
<feature type="domain" description="IF rod" evidence="6">
    <location>
        <begin position="1"/>
        <end position="246"/>
    </location>
</feature>
<dbReference type="GO" id="GO:0005615">
    <property type="term" value="C:extracellular space"/>
    <property type="evidence" value="ECO:0007669"/>
    <property type="project" value="TreeGrafter"/>
</dbReference>
<evidence type="ECO:0000259" key="6">
    <source>
        <dbReference type="PROSITE" id="PS51842"/>
    </source>
</evidence>
<dbReference type="PANTHER" id="PTHR45616:SF29">
    <property type="entry name" value="KERATIN, TYPE II CYTOSKELETAL 2 ORAL"/>
    <property type="match status" value="1"/>
</dbReference>
<keyword evidence="7" id="KW-1185">Reference proteome</keyword>
<dbReference type="Gene3D" id="1.20.5.1160">
    <property type="entry name" value="Vasodilator-stimulated phosphoprotein"/>
    <property type="match status" value="1"/>
</dbReference>
<reference evidence="8" key="2">
    <citation type="submission" date="2025-08" db="UniProtKB">
        <authorList>
            <consortium name="RefSeq"/>
        </authorList>
    </citation>
    <scope>IDENTIFICATION</scope>
    <source>
        <tissue evidence="8">Blood</tissue>
    </source>
</reference>
<dbReference type="GO" id="GO:0030280">
    <property type="term" value="F:structural constituent of skin epidermis"/>
    <property type="evidence" value="ECO:0007669"/>
    <property type="project" value="TreeGrafter"/>
</dbReference>
<dbReference type="InParanoid" id="A0A3Q7RF71"/>
<dbReference type="GO" id="GO:0045109">
    <property type="term" value="P:intermediate filament organization"/>
    <property type="evidence" value="ECO:0007669"/>
    <property type="project" value="TreeGrafter"/>
</dbReference>
<protein>
    <submittedName>
        <fullName evidence="8">Keratin, type II cytoskeletal 6A-like</fullName>
    </submittedName>
</protein>